<evidence type="ECO:0008006" key="3">
    <source>
        <dbReference type="Google" id="ProtNLM"/>
    </source>
</evidence>
<dbReference type="RefSeq" id="WP_271995272.1">
    <property type="nucleotide sequence ID" value="NZ_JAQNDN010000001.1"/>
</dbReference>
<evidence type="ECO:0000313" key="1">
    <source>
        <dbReference type="EMBL" id="MDC0667292.1"/>
    </source>
</evidence>
<sequence length="404" mass="42095">MSTRTCLFALVVAACDSGGPPVEQGPPPSDAPQPIAGWPQRVGACVGEAQAPTRLLVTTTDFATGGVSAVGLADLAVTPDVALGSTDAKPFWFDGVAYVLHRYGVDALDVLDPDDGFRLLAQRAIVAGDPEVVSANPHALVVGSDGRGYVSLFGAPEVQVWDLGDGDDPVLEGRIDLTRLADADGNPEASDLLLCGDVLFVAVDRVDQDKSLVPNELQARLAAIDLASGAVHDLDPAVPGAQGLALRGTWARQFRLDPADASGRTALVLTTGLERVDLSSGTSEWAVADARLQAAGLTDYRQPQAFDLGPGGDDIYLAAYRAEFAEVAIFRAALDRDEPLVEIAGGLQSVEQSLEVVGDTLWFADRAHGASGLRAWDLRQDPPTPLPGTPLALGLAPYAAVALP</sequence>
<name>A0ABT5AZN0_9BACT</name>
<protein>
    <recommendedName>
        <fullName evidence="3">BPP domain-containing protein</fullName>
    </recommendedName>
</protein>
<keyword evidence="2" id="KW-1185">Reference proteome</keyword>
<gene>
    <name evidence="1" type="ORF">POL58_06065</name>
</gene>
<accession>A0ABT5AZN0</accession>
<organism evidence="1 2">
    <name type="scientific">Nannocystis radixulma</name>
    <dbReference type="NCBI Taxonomy" id="2995305"/>
    <lineage>
        <taxon>Bacteria</taxon>
        <taxon>Pseudomonadati</taxon>
        <taxon>Myxococcota</taxon>
        <taxon>Polyangia</taxon>
        <taxon>Nannocystales</taxon>
        <taxon>Nannocystaceae</taxon>
        <taxon>Nannocystis</taxon>
    </lineage>
</organism>
<dbReference type="SUPFAM" id="SSF75011">
    <property type="entry name" value="3-carboxy-cis,cis-mucoante lactonizing enzyme"/>
    <property type="match status" value="1"/>
</dbReference>
<dbReference type="Proteomes" id="UP001217838">
    <property type="component" value="Unassembled WGS sequence"/>
</dbReference>
<reference evidence="1 2" key="1">
    <citation type="submission" date="2022-11" db="EMBL/GenBank/DDBJ databases">
        <title>Minimal conservation of predation-associated metabolite biosynthetic gene clusters underscores biosynthetic potential of Myxococcota including descriptions for ten novel species: Archangium lansinium sp. nov., Myxococcus landrumus sp. nov., Nannocystis bai.</title>
        <authorList>
            <person name="Ahearne A."/>
            <person name="Stevens C."/>
            <person name="Dowd S."/>
        </authorList>
    </citation>
    <scope>NUCLEOTIDE SEQUENCE [LARGE SCALE GENOMIC DNA]</scope>
    <source>
        <strain evidence="1 2">NCELM</strain>
    </source>
</reference>
<dbReference type="EMBL" id="JAQNDN010000001">
    <property type="protein sequence ID" value="MDC0667292.1"/>
    <property type="molecule type" value="Genomic_DNA"/>
</dbReference>
<evidence type="ECO:0000313" key="2">
    <source>
        <dbReference type="Proteomes" id="UP001217838"/>
    </source>
</evidence>
<comment type="caution">
    <text evidence="1">The sequence shown here is derived from an EMBL/GenBank/DDBJ whole genome shotgun (WGS) entry which is preliminary data.</text>
</comment>
<proteinExistence type="predicted"/>
<dbReference type="PROSITE" id="PS51257">
    <property type="entry name" value="PROKAR_LIPOPROTEIN"/>
    <property type="match status" value="1"/>
</dbReference>